<dbReference type="PANTHER" id="PTHR32120:SF11">
    <property type="entry name" value="SMALL RIBOSOMAL SUBUNIT BIOGENESIS GTPASE RSGA 1, MITOCHONDRIAL-RELATED"/>
    <property type="match status" value="1"/>
</dbReference>
<feature type="domain" description="EngC GTPase" evidence="4">
    <location>
        <begin position="97"/>
        <end position="244"/>
    </location>
</feature>
<evidence type="ECO:0000259" key="4">
    <source>
        <dbReference type="PROSITE" id="PS50936"/>
    </source>
</evidence>
<dbReference type="InterPro" id="IPR010914">
    <property type="entry name" value="RsgA_GTPase_dom"/>
</dbReference>
<dbReference type="GO" id="GO:0005525">
    <property type="term" value="F:GTP binding"/>
    <property type="evidence" value="ECO:0007669"/>
    <property type="project" value="UniProtKB-UniRule"/>
</dbReference>
<feature type="binding site" evidence="3">
    <location>
        <position position="270"/>
    </location>
    <ligand>
        <name>Zn(2+)</name>
        <dbReference type="ChEBI" id="CHEBI:29105"/>
    </ligand>
</feature>
<dbReference type="Gene3D" id="3.40.50.300">
    <property type="entry name" value="P-loop containing nucleotide triphosphate hydrolases"/>
    <property type="match status" value="1"/>
</dbReference>
<dbReference type="Gene3D" id="1.10.40.50">
    <property type="entry name" value="Probable gtpase engc, domain 3"/>
    <property type="match status" value="1"/>
</dbReference>
<dbReference type="NCBIfam" id="TIGR00157">
    <property type="entry name" value="ribosome small subunit-dependent GTPase A"/>
    <property type="match status" value="1"/>
</dbReference>
<protein>
    <recommendedName>
        <fullName evidence="3">Small ribosomal subunit biogenesis GTPase RsgA</fullName>
        <ecNumber evidence="3">3.6.1.-</ecNumber>
    </recommendedName>
</protein>
<dbReference type="GO" id="GO:0046872">
    <property type="term" value="F:metal ion binding"/>
    <property type="evidence" value="ECO:0007669"/>
    <property type="project" value="UniProtKB-KW"/>
</dbReference>
<evidence type="ECO:0000256" key="2">
    <source>
        <dbReference type="ARBA" id="ARBA00023134"/>
    </source>
</evidence>
<dbReference type="HAMAP" id="MF_01820">
    <property type="entry name" value="GTPase_RsgA"/>
    <property type="match status" value="1"/>
</dbReference>
<name>A0A1D8D2S5_CHLLM</name>
<accession>A0A1D8D2S5</accession>
<feature type="binding site" evidence="3">
    <location>
        <position position="275"/>
    </location>
    <ligand>
        <name>Zn(2+)</name>
        <dbReference type="ChEBI" id="CHEBI:29105"/>
    </ligand>
</feature>
<keyword evidence="3" id="KW-0699">rRNA-binding</keyword>
<gene>
    <name evidence="3" type="primary">rsgA</name>
    <name evidence="6" type="ORF">BIU88_02805</name>
</gene>
<keyword evidence="2 3" id="KW-0342">GTP-binding</keyword>
<dbReference type="Pfam" id="PF03193">
    <property type="entry name" value="RsgA_GTPase"/>
    <property type="match status" value="1"/>
</dbReference>
<feature type="domain" description="CP-type G" evidence="5">
    <location>
        <begin position="88"/>
        <end position="246"/>
    </location>
</feature>
<evidence type="ECO:0000313" key="7">
    <source>
        <dbReference type="Proteomes" id="UP000095185"/>
    </source>
</evidence>
<keyword evidence="3" id="KW-0963">Cytoplasm</keyword>
<comment type="function">
    <text evidence="3">One of several proteins that assist in the late maturation steps of the functional core of the 30S ribosomal subunit. Helps release RbfA from mature subunits. May play a role in the assembly of ribosomal proteins into the subunit. Circularly permuted GTPase that catalyzes slow GTP hydrolysis, GTPase activity is stimulated by the 30S ribosomal subunit.</text>
</comment>
<dbReference type="OrthoDB" id="9809485at2"/>
<comment type="cofactor">
    <cofactor evidence="3">
        <name>Zn(2+)</name>
        <dbReference type="ChEBI" id="CHEBI:29105"/>
    </cofactor>
    <text evidence="3">Binds 1 zinc ion per subunit.</text>
</comment>
<dbReference type="AlphaFoldDB" id="A0A1D8D2S5"/>
<keyword evidence="3" id="KW-0479">Metal-binding</keyword>
<dbReference type="InterPro" id="IPR004881">
    <property type="entry name" value="Ribosome_biogen_GTPase_RsgA"/>
</dbReference>
<dbReference type="GO" id="GO:0042274">
    <property type="term" value="P:ribosomal small subunit biogenesis"/>
    <property type="evidence" value="ECO:0007669"/>
    <property type="project" value="UniProtKB-UniRule"/>
</dbReference>
<dbReference type="KEGG" id="clz:BIU88_02805"/>
<organism evidence="6 7">
    <name type="scientific">Chlorobaculum limnaeum</name>
    <dbReference type="NCBI Taxonomy" id="274537"/>
    <lineage>
        <taxon>Bacteria</taxon>
        <taxon>Pseudomonadati</taxon>
        <taxon>Chlorobiota</taxon>
        <taxon>Chlorobiia</taxon>
        <taxon>Chlorobiales</taxon>
        <taxon>Chlorobiaceae</taxon>
        <taxon>Chlorobaculum</taxon>
    </lineage>
</organism>
<reference evidence="6" key="1">
    <citation type="submission" date="2016-09" db="EMBL/GenBank/DDBJ databases">
        <title>Genome sequence of Chlorobaculum limnaeum.</title>
        <authorList>
            <person name="Liu Z."/>
            <person name="Tank M."/>
            <person name="Bryant D.A."/>
        </authorList>
    </citation>
    <scope>NUCLEOTIDE SEQUENCE [LARGE SCALE GENOMIC DNA]</scope>
    <source>
        <strain evidence="6">DSM 1677</strain>
    </source>
</reference>
<dbReference type="RefSeq" id="WP_069808892.1">
    <property type="nucleotide sequence ID" value="NZ_CP017305.1"/>
</dbReference>
<feature type="binding site" evidence="3">
    <location>
        <position position="283"/>
    </location>
    <ligand>
        <name>Zn(2+)</name>
        <dbReference type="ChEBI" id="CHEBI:29105"/>
    </ligand>
</feature>
<dbReference type="SUPFAM" id="SSF52540">
    <property type="entry name" value="P-loop containing nucleoside triphosphate hydrolases"/>
    <property type="match status" value="1"/>
</dbReference>
<feature type="binding site" evidence="3">
    <location>
        <begin position="188"/>
        <end position="196"/>
    </location>
    <ligand>
        <name>GTP</name>
        <dbReference type="ChEBI" id="CHEBI:37565"/>
    </ligand>
</feature>
<evidence type="ECO:0000256" key="1">
    <source>
        <dbReference type="ARBA" id="ARBA00022741"/>
    </source>
</evidence>
<keyword evidence="3" id="KW-0690">Ribosome biogenesis</keyword>
<dbReference type="PROSITE" id="PS50936">
    <property type="entry name" value="ENGC_GTPASE"/>
    <property type="match status" value="1"/>
</dbReference>
<dbReference type="STRING" id="274537.BIU88_02805"/>
<sequence length="311" mass="34404">MNETLAGVVTRVTGASYIVETGEGLKVRCRTVPSTVSENEGSNLVAVGDRVGFRLKASETDMAEGVISRVEARRTSLVRRREVRRNRSKEKEQVIVANIDQLVLITSFDDPPFNSRLVDRYLVFAESEKLPLLIVVNKIDLDEDGMVEEDLEVYRQLDCDICLVSAEDGRGIEELRELLRDRVSAFSGHSGVGKSTIINLLVGREELRTAETSCKTGKGVHTTTSSAMFPLPGGGYVIDTPGIREFNLSGITRENLRFYYTEFLRYMPECSFSSCSHTVEPGCAVIAAVESGSIAPERYESYLALLDSLDE</sequence>
<dbReference type="Proteomes" id="UP000095185">
    <property type="component" value="Chromosome"/>
</dbReference>
<keyword evidence="7" id="KW-1185">Reference proteome</keyword>
<dbReference type="PANTHER" id="PTHR32120">
    <property type="entry name" value="SMALL RIBOSOMAL SUBUNIT BIOGENESIS GTPASE RSGA"/>
    <property type="match status" value="1"/>
</dbReference>
<evidence type="ECO:0000259" key="5">
    <source>
        <dbReference type="PROSITE" id="PS51721"/>
    </source>
</evidence>
<evidence type="ECO:0000313" key="6">
    <source>
        <dbReference type="EMBL" id="AOS83167.1"/>
    </source>
</evidence>
<comment type="subcellular location">
    <subcellularLocation>
        <location evidence="3">Cytoplasm</location>
    </subcellularLocation>
</comment>
<dbReference type="EMBL" id="CP017305">
    <property type="protein sequence ID" value="AOS83167.1"/>
    <property type="molecule type" value="Genomic_DNA"/>
</dbReference>
<dbReference type="GO" id="GO:0003924">
    <property type="term" value="F:GTPase activity"/>
    <property type="evidence" value="ECO:0007669"/>
    <property type="project" value="UniProtKB-UniRule"/>
</dbReference>
<keyword evidence="3" id="KW-0862">Zinc</keyword>
<dbReference type="InterPro" id="IPR027417">
    <property type="entry name" value="P-loop_NTPase"/>
</dbReference>
<feature type="binding site" evidence="3">
    <location>
        <begin position="137"/>
        <end position="140"/>
    </location>
    <ligand>
        <name>GTP</name>
        <dbReference type="ChEBI" id="CHEBI:37565"/>
    </ligand>
</feature>
<comment type="similarity">
    <text evidence="3">Belongs to the TRAFAC class YlqF/YawG GTPase family. RsgA subfamily.</text>
</comment>
<dbReference type="InterPro" id="IPR030378">
    <property type="entry name" value="G_CP_dom"/>
</dbReference>
<keyword evidence="1 3" id="KW-0547">Nucleotide-binding</keyword>
<keyword evidence="3" id="KW-0694">RNA-binding</keyword>
<dbReference type="CDD" id="cd01854">
    <property type="entry name" value="YjeQ_EngC"/>
    <property type="match status" value="1"/>
</dbReference>
<evidence type="ECO:0000256" key="3">
    <source>
        <dbReference type="HAMAP-Rule" id="MF_01820"/>
    </source>
</evidence>
<proteinExistence type="inferred from homology"/>
<keyword evidence="3" id="KW-0378">Hydrolase</keyword>
<dbReference type="EC" id="3.6.1.-" evidence="3"/>
<feature type="binding site" evidence="3">
    <location>
        <position position="277"/>
    </location>
    <ligand>
        <name>Zn(2+)</name>
        <dbReference type="ChEBI" id="CHEBI:29105"/>
    </ligand>
</feature>
<dbReference type="GO" id="GO:0005737">
    <property type="term" value="C:cytoplasm"/>
    <property type="evidence" value="ECO:0007669"/>
    <property type="project" value="UniProtKB-SubCell"/>
</dbReference>
<dbReference type="PROSITE" id="PS51721">
    <property type="entry name" value="G_CP"/>
    <property type="match status" value="1"/>
</dbReference>
<comment type="subunit">
    <text evidence="3">Monomer. Associates with 30S ribosomal subunit, binds 16S rRNA.</text>
</comment>
<dbReference type="GO" id="GO:0019843">
    <property type="term" value="F:rRNA binding"/>
    <property type="evidence" value="ECO:0007669"/>
    <property type="project" value="UniProtKB-KW"/>
</dbReference>